<comment type="caution">
    <text evidence="2">The sequence shown here is derived from an EMBL/GenBank/DDBJ whole genome shotgun (WGS) entry which is preliminary data.</text>
</comment>
<name>A0A4Q4TEG6_9PEZI</name>
<dbReference type="Proteomes" id="UP000293360">
    <property type="component" value="Unassembled WGS sequence"/>
</dbReference>
<feature type="compositionally biased region" description="Gly residues" evidence="1">
    <location>
        <begin position="64"/>
        <end position="82"/>
    </location>
</feature>
<protein>
    <submittedName>
        <fullName evidence="2">Uncharacterized protein</fullName>
    </submittedName>
</protein>
<evidence type="ECO:0000313" key="2">
    <source>
        <dbReference type="EMBL" id="RYP03797.1"/>
    </source>
</evidence>
<dbReference type="AlphaFoldDB" id="A0A4Q4TEG6"/>
<feature type="compositionally biased region" description="Basic and acidic residues" evidence="1">
    <location>
        <begin position="83"/>
        <end position="103"/>
    </location>
</feature>
<organism evidence="2 3">
    <name type="scientific">Monosporascus ibericus</name>
    <dbReference type="NCBI Taxonomy" id="155417"/>
    <lineage>
        <taxon>Eukaryota</taxon>
        <taxon>Fungi</taxon>
        <taxon>Dikarya</taxon>
        <taxon>Ascomycota</taxon>
        <taxon>Pezizomycotina</taxon>
        <taxon>Sordariomycetes</taxon>
        <taxon>Xylariomycetidae</taxon>
        <taxon>Xylariales</taxon>
        <taxon>Xylariales incertae sedis</taxon>
        <taxon>Monosporascus</taxon>
    </lineage>
</organism>
<feature type="region of interest" description="Disordered" evidence="1">
    <location>
        <begin position="58"/>
        <end position="146"/>
    </location>
</feature>
<sequence>MTSNVLPFLTNPLVGELLPKIAPASPEHAAFLLVVHYSRLEHLYEFWPSKLRIADVRGRPGASKAGGAGGGGRGTRGGGRGPGDVRPEAGKLTESQWEARAETEVLTEAQVEREAEAEADHHAYGRDHHNPIRNRRRRRGTGKCRR</sequence>
<feature type="compositionally biased region" description="Basic residues" evidence="1">
    <location>
        <begin position="131"/>
        <end position="146"/>
    </location>
</feature>
<proteinExistence type="predicted"/>
<keyword evidence="3" id="KW-1185">Reference proteome</keyword>
<dbReference type="EMBL" id="QJNU01000242">
    <property type="protein sequence ID" value="RYP03797.1"/>
    <property type="molecule type" value="Genomic_DNA"/>
</dbReference>
<accession>A0A4Q4TEG6</accession>
<evidence type="ECO:0000313" key="3">
    <source>
        <dbReference type="Proteomes" id="UP000293360"/>
    </source>
</evidence>
<feature type="compositionally biased region" description="Basic and acidic residues" evidence="1">
    <location>
        <begin position="110"/>
        <end position="130"/>
    </location>
</feature>
<reference evidence="2 3" key="1">
    <citation type="submission" date="2018-06" db="EMBL/GenBank/DDBJ databases">
        <title>Complete Genomes of Monosporascus.</title>
        <authorList>
            <person name="Robinson A.J."/>
            <person name="Natvig D.O."/>
        </authorList>
    </citation>
    <scope>NUCLEOTIDE SEQUENCE [LARGE SCALE GENOMIC DNA]</scope>
    <source>
        <strain evidence="2 3">CBS 110550</strain>
    </source>
</reference>
<evidence type="ECO:0000256" key="1">
    <source>
        <dbReference type="SAM" id="MobiDB-lite"/>
    </source>
</evidence>
<gene>
    <name evidence="2" type="ORF">DL764_004909</name>
</gene>